<name>A0AAV2MHY9_KNICA</name>
<dbReference type="PANTHER" id="PTHR32261:SF4">
    <property type="entry name" value="CALCIUM HOMEOSTASIS MODULATOR PROTEIN 6"/>
    <property type="match status" value="1"/>
</dbReference>
<keyword evidence="5 9" id="KW-1133">Transmembrane helix</keyword>
<evidence type="ECO:0000256" key="3">
    <source>
        <dbReference type="ARBA" id="ARBA00022448"/>
    </source>
</evidence>
<keyword evidence="3" id="KW-0813">Transport</keyword>
<gene>
    <name evidence="10" type="ORF">KC01_LOCUS39180</name>
</gene>
<feature type="transmembrane region" description="Helical" evidence="9">
    <location>
        <begin position="45"/>
        <end position="68"/>
    </location>
</feature>
<evidence type="ECO:0000313" key="11">
    <source>
        <dbReference type="Proteomes" id="UP001497482"/>
    </source>
</evidence>
<dbReference type="GO" id="GO:1904669">
    <property type="term" value="P:ATP export"/>
    <property type="evidence" value="ECO:0007669"/>
    <property type="project" value="UniProtKB-ARBA"/>
</dbReference>
<feature type="transmembrane region" description="Helical" evidence="9">
    <location>
        <begin position="98"/>
        <end position="123"/>
    </location>
</feature>
<evidence type="ECO:0000256" key="1">
    <source>
        <dbReference type="ARBA" id="ARBA00004141"/>
    </source>
</evidence>
<evidence type="ECO:0000256" key="9">
    <source>
        <dbReference type="SAM" id="Phobius"/>
    </source>
</evidence>
<evidence type="ECO:0000256" key="8">
    <source>
        <dbReference type="ARBA" id="ARBA00023303"/>
    </source>
</evidence>
<evidence type="ECO:0000256" key="2">
    <source>
        <dbReference type="ARBA" id="ARBA00008497"/>
    </source>
</evidence>
<evidence type="ECO:0000313" key="10">
    <source>
        <dbReference type="EMBL" id="CAL1612892.1"/>
    </source>
</evidence>
<keyword evidence="6" id="KW-0406">Ion transport</keyword>
<evidence type="ECO:0000256" key="5">
    <source>
        <dbReference type="ARBA" id="ARBA00022989"/>
    </source>
</evidence>
<keyword evidence="7 9" id="KW-0472">Membrane</keyword>
<evidence type="ECO:0000256" key="6">
    <source>
        <dbReference type="ARBA" id="ARBA00023065"/>
    </source>
</evidence>
<evidence type="ECO:0000256" key="4">
    <source>
        <dbReference type="ARBA" id="ARBA00022692"/>
    </source>
</evidence>
<keyword evidence="11" id="KW-1185">Reference proteome</keyword>
<accession>A0AAV2MHY9</accession>
<feature type="transmembrane region" description="Helical" evidence="9">
    <location>
        <begin position="182"/>
        <end position="202"/>
    </location>
</feature>
<dbReference type="Proteomes" id="UP001497482">
    <property type="component" value="Chromosome 8"/>
</dbReference>
<dbReference type="GO" id="GO:0005886">
    <property type="term" value="C:plasma membrane"/>
    <property type="evidence" value="ECO:0007669"/>
    <property type="project" value="TreeGrafter"/>
</dbReference>
<dbReference type="EMBL" id="OZ035830">
    <property type="protein sequence ID" value="CAL1612892.1"/>
    <property type="molecule type" value="Genomic_DNA"/>
</dbReference>
<protein>
    <submittedName>
        <fullName evidence="10">Uncharacterized protein</fullName>
    </submittedName>
</protein>
<dbReference type="Pfam" id="PF14798">
    <property type="entry name" value="Ca_hom_mod"/>
    <property type="match status" value="1"/>
</dbReference>
<dbReference type="GO" id="GO:0005261">
    <property type="term" value="F:monoatomic cation channel activity"/>
    <property type="evidence" value="ECO:0007669"/>
    <property type="project" value="TreeGrafter"/>
</dbReference>
<evidence type="ECO:0000256" key="7">
    <source>
        <dbReference type="ARBA" id="ARBA00023136"/>
    </source>
</evidence>
<organism evidence="10 11">
    <name type="scientific">Knipowitschia caucasica</name>
    <name type="common">Caucasian dwarf goby</name>
    <name type="synonym">Pomatoschistus caucasicus</name>
    <dbReference type="NCBI Taxonomy" id="637954"/>
    <lineage>
        <taxon>Eukaryota</taxon>
        <taxon>Metazoa</taxon>
        <taxon>Chordata</taxon>
        <taxon>Craniata</taxon>
        <taxon>Vertebrata</taxon>
        <taxon>Euteleostomi</taxon>
        <taxon>Actinopterygii</taxon>
        <taxon>Neopterygii</taxon>
        <taxon>Teleostei</taxon>
        <taxon>Neoteleostei</taxon>
        <taxon>Acanthomorphata</taxon>
        <taxon>Gobiaria</taxon>
        <taxon>Gobiiformes</taxon>
        <taxon>Gobioidei</taxon>
        <taxon>Gobiidae</taxon>
        <taxon>Gobiinae</taxon>
        <taxon>Knipowitschia</taxon>
    </lineage>
</organism>
<dbReference type="PANTHER" id="PTHR32261">
    <property type="entry name" value="CALCIUM HOMEOSTASIS MODULATOR PROTEIN"/>
    <property type="match status" value="1"/>
</dbReference>
<proteinExistence type="inferred from homology"/>
<keyword evidence="4 9" id="KW-0812">Transmembrane</keyword>
<comment type="similarity">
    <text evidence="2">Belongs to the CALHM family.</text>
</comment>
<dbReference type="InterPro" id="IPR029569">
    <property type="entry name" value="CALHM"/>
</dbReference>
<reference evidence="10 11" key="1">
    <citation type="submission" date="2024-04" db="EMBL/GenBank/DDBJ databases">
        <authorList>
            <person name="Waldvogel A.-M."/>
            <person name="Schoenle A."/>
        </authorList>
    </citation>
    <scope>NUCLEOTIDE SEQUENCE [LARGE SCALE GENOMIC DNA]</scope>
</reference>
<dbReference type="AlphaFoldDB" id="A0AAV2MHY9"/>
<sequence>MDKLKTVLNIANKKSNLGFGLVTLLTVGGEQIFSNVIFKCPCNQLNFLYGVVFLLVPALALLTLGFIWSKKTWKLVTGVCQRKNVCGSCGRLKALMYALFYISTFAFLAPSTWIAVALLNGVFTECAMTGTNMTLFNDHLCKGEAKKDCIEELPTFPCGKDGKVPRDVRDEVLQTLRAESQIIGWLLISTLILSHLFFMCLARCTSPVSYLQLKFWRLYVQEESSALDSCSVEHAKKLALSNVQSFFTNTAPEAINTPSNQHWEQVSELYKFRDSSGRQYYSTLHSFVEEQSKESSPLMRSMSVCSTGSGHIPPAALNFVDDARAAV</sequence>
<keyword evidence="8" id="KW-0407">Ion channel</keyword>
<comment type="subcellular location">
    <subcellularLocation>
        <location evidence="1">Membrane</location>
        <topology evidence="1">Multi-pass membrane protein</topology>
    </subcellularLocation>
</comment>